<reference evidence="1" key="3">
    <citation type="submission" date="2023-05" db="EMBL/GenBank/DDBJ databases">
        <authorList>
            <person name="Smith C.H."/>
        </authorList>
    </citation>
    <scope>NUCLEOTIDE SEQUENCE</scope>
    <source>
        <strain evidence="1">CHS0354</strain>
        <tissue evidence="1">Mantle</tissue>
    </source>
</reference>
<gene>
    <name evidence="1" type="ORF">CHS0354_019057</name>
</gene>
<comment type="caution">
    <text evidence="1">The sequence shown here is derived from an EMBL/GenBank/DDBJ whole genome shotgun (WGS) entry which is preliminary data.</text>
</comment>
<dbReference type="AlphaFoldDB" id="A0AAE0VWS8"/>
<evidence type="ECO:0000313" key="2">
    <source>
        <dbReference type="Proteomes" id="UP001195483"/>
    </source>
</evidence>
<name>A0AAE0VWS8_9BIVA</name>
<dbReference type="EMBL" id="JAEAOA010001176">
    <property type="protein sequence ID" value="KAK3592829.1"/>
    <property type="molecule type" value="Genomic_DNA"/>
</dbReference>
<proteinExistence type="predicted"/>
<protein>
    <submittedName>
        <fullName evidence="1">Uncharacterized protein</fullName>
    </submittedName>
</protein>
<keyword evidence="2" id="KW-1185">Reference proteome</keyword>
<organism evidence="1 2">
    <name type="scientific">Potamilus streckersoni</name>
    <dbReference type="NCBI Taxonomy" id="2493646"/>
    <lineage>
        <taxon>Eukaryota</taxon>
        <taxon>Metazoa</taxon>
        <taxon>Spiralia</taxon>
        <taxon>Lophotrochozoa</taxon>
        <taxon>Mollusca</taxon>
        <taxon>Bivalvia</taxon>
        <taxon>Autobranchia</taxon>
        <taxon>Heteroconchia</taxon>
        <taxon>Palaeoheterodonta</taxon>
        <taxon>Unionida</taxon>
        <taxon>Unionoidea</taxon>
        <taxon>Unionidae</taxon>
        <taxon>Ambleminae</taxon>
        <taxon>Lampsilini</taxon>
        <taxon>Potamilus</taxon>
    </lineage>
</organism>
<accession>A0AAE0VWS8</accession>
<evidence type="ECO:0000313" key="1">
    <source>
        <dbReference type="EMBL" id="KAK3592829.1"/>
    </source>
</evidence>
<sequence length="66" mass="7411">MRNIGTSILTVDFSAAYGQTPIRHNNLLLWLGIQVEPRNLLSHKQPRERVGFRRSLSAAPDGRTPS</sequence>
<reference evidence="1" key="1">
    <citation type="journal article" date="2021" name="Genome Biol. Evol.">
        <title>A High-Quality Reference Genome for a Parasitic Bivalve with Doubly Uniparental Inheritance (Bivalvia: Unionida).</title>
        <authorList>
            <person name="Smith C.H."/>
        </authorList>
    </citation>
    <scope>NUCLEOTIDE SEQUENCE</scope>
    <source>
        <strain evidence="1">CHS0354</strain>
    </source>
</reference>
<reference evidence="1" key="2">
    <citation type="journal article" date="2021" name="Genome Biol. Evol.">
        <title>Developing a high-quality reference genome for a parasitic bivalve with doubly uniparental inheritance (Bivalvia: Unionida).</title>
        <authorList>
            <person name="Smith C.H."/>
        </authorList>
    </citation>
    <scope>NUCLEOTIDE SEQUENCE</scope>
    <source>
        <strain evidence="1">CHS0354</strain>
        <tissue evidence="1">Mantle</tissue>
    </source>
</reference>
<dbReference type="Proteomes" id="UP001195483">
    <property type="component" value="Unassembled WGS sequence"/>
</dbReference>